<evidence type="ECO:0000256" key="5">
    <source>
        <dbReference type="ARBA" id="ARBA00022989"/>
    </source>
</evidence>
<keyword evidence="3 8" id="KW-0812">Transmembrane</keyword>
<dbReference type="PROSITE" id="PS01271">
    <property type="entry name" value="NA_SULFATE"/>
    <property type="match status" value="1"/>
</dbReference>
<gene>
    <name evidence="10" type="ORF">Esi_0151_0006</name>
</gene>
<feature type="transmembrane region" description="Helical" evidence="8">
    <location>
        <begin position="860"/>
        <end position="880"/>
    </location>
</feature>
<feature type="compositionally biased region" description="Low complexity" evidence="7">
    <location>
        <begin position="611"/>
        <end position="624"/>
    </location>
</feature>
<dbReference type="InParanoid" id="D8LFQ0"/>
<feature type="transmembrane region" description="Helical" evidence="8">
    <location>
        <begin position="715"/>
        <end position="732"/>
    </location>
</feature>
<evidence type="ECO:0000256" key="1">
    <source>
        <dbReference type="ARBA" id="ARBA00004141"/>
    </source>
</evidence>
<feature type="domain" description="Citrate transporter-like" evidence="9">
    <location>
        <begin position="36"/>
        <end position="812"/>
    </location>
</feature>
<feature type="transmembrane region" description="Helical" evidence="8">
    <location>
        <begin position="38"/>
        <end position="54"/>
    </location>
</feature>
<accession>D8LFQ0</accession>
<evidence type="ECO:0000256" key="3">
    <source>
        <dbReference type="ARBA" id="ARBA00022692"/>
    </source>
</evidence>
<dbReference type="AlphaFoldDB" id="D8LFQ0"/>
<dbReference type="PANTHER" id="PTHR43652:SF2">
    <property type="entry name" value="BASIC AMINO ACID ANTIPORTER YFCC-RELATED"/>
    <property type="match status" value="1"/>
</dbReference>
<feature type="region of interest" description="Disordered" evidence="7">
    <location>
        <begin position="584"/>
        <end position="634"/>
    </location>
</feature>
<feature type="transmembrane region" description="Helical" evidence="8">
    <location>
        <begin position="691"/>
        <end position="709"/>
    </location>
</feature>
<dbReference type="InterPro" id="IPR004680">
    <property type="entry name" value="Cit_transptr-like_dom"/>
</dbReference>
<proteinExistence type="predicted"/>
<evidence type="ECO:0000256" key="2">
    <source>
        <dbReference type="ARBA" id="ARBA00022448"/>
    </source>
</evidence>
<reference evidence="10 11" key="1">
    <citation type="journal article" date="2010" name="Nature">
        <title>The Ectocarpus genome and the independent evolution of multicellularity in brown algae.</title>
        <authorList>
            <person name="Cock J.M."/>
            <person name="Sterck L."/>
            <person name="Rouze P."/>
            <person name="Scornet D."/>
            <person name="Allen A.E."/>
            <person name="Amoutzias G."/>
            <person name="Anthouard V."/>
            <person name="Artiguenave F."/>
            <person name="Aury J.M."/>
            <person name="Badger J.H."/>
            <person name="Beszteri B."/>
            <person name="Billiau K."/>
            <person name="Bonnet E."/>
            <person name="Bothwell J.H."/>
            <person name="Bowler C."/>
            <person name="Boyen C."/>
            <person name="Brownlee C."/>
            <person name="Carrano C.J."/>
            <person name="Charrier B."/>
            <person name="Cho G.Y."/>
            <person name="Coelho S.M."/>
            <person name="Collen J."/>
            <person name="Corre E."/>
            <person name="Da Silva C."/>
            <person name="Delage L."/>
            <person name="Delaroque N."/>
            <person name="Dittami S.M."/>
            <person name="Doulbeau S."/>
            <person name="Elias M."/>
            <person name="Farnham G."/>
            <person name="Gachon C.M."/>
            <person name="Gschloessl B."/>
            <person name="Heesch S."/>
            <person name="Jabbari K."/>
            <person name="Jubin C."/>
            <person name="Kawai H."/>
            <person name="Kimura K."/>
            <person name="Kloareg B."/>
            <person name="Kupper F.C."/>
            <person name="Lang D."/>
            <person name="Le Bail A."/>
            <person name="Leblanc C."/>
            <person name="Lerouge P."/>
            <person name="Lohr M."/>
            <person name="Lopez P.J."/>
            <person name="Martens C."/>
            <person name="Maumus F."/>
            <person name="Michel G."/>
            <person name="Miranda-Saavedra D."/>
            <person name="Morales J."/>
            <person name="Moreau H."/>
            <person name="Motomura T."/>
            <person name="Nagasato C."/>
            <person name="Napoli C.A."/>
            <person name="Nelson D.R."/>
            <person name="Nyvall-Collen P."/>
            <person name="Peters A.F."/>
            <person name="Pommier C."/>
            <person name="Potin P."/>
            <person name="Poulain J."/>
            <person name="Quesneville H."/>
            <person name="Read B."/>
            <person name="Rensing S.A."/>
            <person name="Ritter A."/>
            <person name="Rousvoal S."/>
            <person name="Samanta M."/>
            <person name="Samson G."/>
            <person name="Schroeder D.C."/>
            <person name="Segurens B."/>
            <person name="Strittmatter M."/>
            <person name="Tonon T."/>
            <person name="Tregear J.W."/>
            <person name="Valentin K."/>
            <person name="von Dassow P."/>
            <person name="Yamagishi T."/>
            <person name="Van de Peer Y."/>
            <person name="Wincker P."/>
        </authorList>
    </citation>
    <scope>NUCLEOTIDE SEQUENCE [LARGE SCALE GENOMIC DNA]</scope>
    <source>
        <strain evidence="11">Ec32 / CCAP1310/4</strain>
    </source>
</reference>
<feature type="transmembrane region" description="Helical" evidence="8">
    <location>
        <begin position="148"/>
        <end position="173"/>
    </location>
</feature>
<protein>
    <submittedName>
        <fullName evidence="10">TrkA-C domain protein</fullName>
    </submittedName>
</protein>
<dbReference type="Pfam" id="PF03600">
    <property type="entry name" value="CitMHS"/>
    <property type="match status" value="1"/>
</dbReference>
<feature type="transmembrane region" description="Helical" evidence="8">
    <location>
        <begin position="106"/>
        <end position="127"/>
    </location>
</feature>
<dbReference type="GO" id="GO:0055085">
    <property type="term" value="P:transmembrane transport"/>
    <property type="evidence" value="ECO:0007669"/>
    <property type="project" value="InterPro"/>
</dbReference>
<evidence type="ECO:0000256" key="8">
    <source>
        <dbReference type="SAM" id="Phobius"/>
    </source>
</evidence>
<keyword evidence="11" id="KW-1185">Reference proteome</keyword>
<feature type="transmembrane region" description="Helical" evidence="8">
    <location>
        <begin position="12"/>
        <end position="32"/>
    </location>
</feature>
<keyword evidence="6 8" id="KW-0472">Membrane</keyword>
<dbReference type="EMBL" id="FN649760">
    <property type="protein sequence ID" value="CBN75624.1"/>
    <property type="molecule type" value="Genomic_DNA"/>
</dbReference>
<comment type="subcellular location">
    <subcellularLocation>
        <location evidence="1">Membrane</location>
        <topology evidence="1">Multi-pass membrane protein</topology>
    </subcellularLocation>
</comment>
<feature type="transmembrane region" description="Helical" evidence="8">
    <location>
        <begin position="782"/>
        <end position="809"/>
    </location>
</feature>
<feature type="compositionally biased region" description="Polar residues" evidence="7">
    <location>
        <begin position="592"/>
        <end position="603"/>
    </location>
</feature>
<feature type="transmembrane region" description="Helical" evidence="8">
    <location>
        <begin position="744"/>
        <end position="762"/>
    </location>
</feature>
<dbReference type="GO" id="GO:0005886">
    <property type="term" value="C:plasma membrane"/>
    <property type="evidence" value="ECO:0007669"/>
    <property type="project" value="TreeGrafter"/>
</dbReference>
<dbReference type="PANTHER" id="PTHR43652">
    <property type="entry name" value="BASIC AMINO ACID ANTIPORTER YFCC-RELATED"/>
    <property type="match status" value="1"/>
</dbReference>
<dbReference type="eggNOG" id="KOG1281">
    <property type="taxonomic scope" value="Eukaryota"/>
</dbReference>
<feature type="region of interest" description="Disordered" evidence="7">
    <location>
        <begin position="534"/>
        <end position="564"/>
    </location>
</feature>
<evidence type="ECO:0000256" key="6">
    <source>
        <dbReference type="ARBA" id="ARBA00023136"/>
    </source>
</evidence>
<sequence length="882" mass="93788">MADSSDSSGSPAEAAFMGVVLTVMFISLFVGLKTPETVVFFCLVLVWNVGLVNTTEALSGFSNAGMLAVGALFVVIKGVEKSQLADKAARRVFGLRTSLEAGLGRMMSLCFVLSAFLNNTPVVALLIPITRDWARARGFSPSIFLIPLSYSCIMGGLLTVIGTSTNLVVQGLVLDEKLSDPSIEAIGFFEPGYIGVPLGVVGMLYLVLFAPRVLPSRGGLFRYVRDRAKELLTEVQVMDDFPYKGEPAGLVLARLGLPQDTLIKIRRKISSGILRQMSQSLGENASLGFSTSALYSSSVKEGATHDEQDVNAIMEVNQKTFRAESMYSYRMRAECLWGTKDDLAQEEKCISPLAGTAVEDVSGSEARKPGRFSRKRWVSDADAQRSSNAIAAVNGNNATPNGNASATAAGNVAAGQGQPNGGSLNAAGETYTDIFPVSPAEPVQAGDVLFLSCAQAREEATMIDFQAVTVSQGLKGLKFLDVSALDLPGHGTEFFEIVLSGHNHFVGRSASRDNAEFAAYYNVSVVAVRRRGQAEASNPGSSVAAAPPSDSTRPTGSSFKSSRAAAAAAMDAPEVFLEEGVEPALNPDSREVSPTGSISTSAGPKTRSLVSAMSGRAAAAASRGTPRSPMMRRSRKNTLIHEDEKDVTETSFKAGDVVLVLAKEEFMEKYGSSRDFFLLTKVGSVPKPVRYYDYLPLLAFVGMLVWVLLDAEMVQAAFTAGAILIFGGWVDAKKTVGFVDWSLLLLIGSALGLSKGIVNSGLADYVGGAIRSSGISADASLFVLYGFTMIFTELITNNAAAALATPIAFSISRELEVSYKPFILTVMLAASSSFITPIGYQTNTLVWGPGGYKFTDFMKIGTPLSLIYLVLGSLLVPQIFPF</sequence>
<keyword evidence="2" id="KW-0813">Transport</keyword>
<organism evidence="10 11">
    <name type="scientific">Ectocarpus siliculosus</name>
    <name type="common">Brown alga</name>
    <name type="synonym">Conferva siliculosa</name>
    <dbReference type="NCBI Taxonomy" id="2880"/>
    <lineage>
        <taxon>Eukaryota</taxon>
        <taxon>Sar</taxon>
        <taxon>Stramenopiles</taxon>
        <taxon>Ochrophyta</taxon>
        <taxon>PX clade</taxon>
        <taxon>Phaeophyceae</taxon>
        <taxon>Ectocarpales</taxon>
        <taxon>Ectocarpaceae</taxon>
        <taxon>Ectocarpus</taxon>
    </lineage>
</organism>
<evidence type="ECO:0000313" key="11">
    <source>
        <dbReference type="Proteomes" id="UP000002630"/>
    </source>
</evidence>
<keyword evidence="5 8" id="KW-1133">Transmembrane helix</keyword>
<evidence type="ECO:0000259" key="9">
    <source>
        <dbReference type="Pfam" id="PF03600"/>
    </source>
</evidence>
<dbReference type="InterPro" id="IPR031312">
    <property type="entry name" value="Na/sul_symport_CS"/>
</dbReference>
<dbReference type="STRING" id="2880.D8LFQ0"/>
<dbReference type="Proteomes" id="UP000002630">
    <property type="component" value="Unassembled WGS sequence"/>
</dbReference>
<keyword evidence="4" id="KW-0677">Repeat</keyword>
<name>D8LFQ0_ECTSI</name>
<feature type="transmembrane region" description="Helical" evidence="8">
    <location>
        <begin position="193"/>
        <end position="214"/>
    </location>
</feature>
<feature type="region of interest" description="Disordered" evidence="7">
    <location>
        <begin position="360"/>
        <end position="380"/>
    </location>
</feature>
<dbReference type="OrthoDB" id="442352at2759"/>
<evidence type="ECO:0000256" key="4">
    <source>
        <dbReference type="ARBA" id="ARBA00022737"/>
    </source>
</evidence>
<feature type="transmembrane region" description="Helical" evidence="8">
    <location>
        <begin position="821"/>
        <end position="840"/>
    </location>
</feature>
<evidence type="ECO:0000256" key="7">
    <source>
        <dbReference type="SAM" id="MobiDB-lite"/>
    </source>
</evidence>
<feature type="compositionally biased region" description="Polar residues" evidence="7">
    <location>
        <begin position="549"/>
        <end position="561"/>
    </location>
</feature>
<evidence type="ECO:0000313" key="10">
    <source>
        <dbReference type="EMBL" id="CBN75624.1"/>
    </source>
</evidence>
<dbReference type="InterPro" id="IPR051679">
    <property type="entry name" value="DASS-Related_Transporters"/>
</dbReference>